<comment type="similarity">
    <text evidence="1">Belongs to the AATF family.</text>
</comment>
<dbReference type="GO" id="GO:0032040">
    <property type="term" value="C:small-subunit processome"/>
    <property type="evidence" value="ECO:0007669"/>
    <property type="project" value="EnsemblFungi"/>
</dbReference>
<feature type="region of interest" description="Disordered" evidence="4">
    <location>
        <begin position="26"/>
        <end position="145"/>
    </location>
</feature>
<dbReference type="InterPro" id="IPR025160">
    <property type="entry name" value="AATF"/>
</dbReference>
<feature type="domain" description="AATF leucine zipper-containing" evidence="6">
    <location>
        <begin position="168"/>
        <end position="292"/>
    </location>
</feature>
<evidence type="ECO:0000259" key="5">
    <source>
        <dbReference type="Pfam" id="PF08164"/>
    </source>
</evidence>
<proteinExistence type="inferred from homology"/>
<feature type="region of interest" description="Disordered" evidence="4">
    <location>
        <begin position="356"/>
        <end position="385"/>
    </location>
</feature>
<feature type="compositionally biased region" description="Acidic residues" evidence="4">
    <location>
        <begin position="118"/>
        <end position="133"/>
    </location>
</feature>
<dbReference type="VEuPathDB" id="FungiDB:GVI51_H01199"/>
<feature type="compositionally biased region" description="Basic and acidic residues" evidence="4">
    <location>
        <begin position="26"/>
        <end position="35"/>
    </location>
</feature>
<evidence type="ECO:0000313" key="8">
    <source>
        <dbReference type="Proteomes" id="UP000054886"/>
    </source>
</evidence>
<evidence type="ECO:0000256" key="2">
    <source>
        <dbReference type="ARBA" id="ARBA00013850"/>
    </source>
</evidence>
<reference evidence="7 8" key="1">
    <citation type="submission" date="2015-10" db="EMBL/GenBank/DDBJ databases">
        <title>Draft genomes sequences of Candida glabrata isolates 1A, 1B, 2A, 2B, 3A and 3B.</title>
        <authorList>
            <person name="Haavelsrud O.E."/>
            <person name="Gaustad P."/>
        </authorList>
    </citation>
    <scope>NUCLEOTIDE SEQUENCE [LARGE SCALE GENOMIC DNA]</scope>
    <source>
        <strain evidence="7">910700640</strain>
    </source>
</reference>
<comment type="caution">
    <text evidence="7">The sequence shown here is derived from an EMBL/GenBank/DDBJ whole genome shotgun (WGS) entry which is preliminary data.</text>
</comment>
<dbReference type="PANTHER" id="PTHR15565:SF0">
    <property type="entry name" value="PROTEIN AATF"/>
    <property type="match status" value="1"/>
</dbReference>
<feature type="compositionally biased region" description="Basic and acidic residues" evidence="4">
    <location>
        <begin position="512"/>
        <end position="522"/>
    </location>
</feature>
<feature type="coiled-coil region" evidence="3">
    <location>
        <begin position="206"/>
        <end position="233"/>
    </location>
</feature>
<gene>
    <name evidence="7" type="ORF">AO440_001960</name>
</gene>
<evidence type="ECO:0000256" key="1">
    <source>
        <dbReference type="ARBA" id="ARBA00008966"/>
    </source>
</evidence>
<feature type="compositionally biased region" description="Acidic residues" evidence="4">
    <location>
        <begin position="496"/>
        <end position="511"/>
    </location>
</feature>
<evidence type="ECO:0000313" key="7">
    <source>
        <dbReference type="EMBL" id="KTA98992.1"/>
    </source>
</evidence>
<feature type="compositionally biased region" description="Low complexity" evidence="4">
    <location>
        <begin position="90"/>
        <end position="101"/>
    </location>
</feature>
<sequence>MGKLLADKLGKLANKPVVGDVDIEDDRVFEHRESGSDSDMDSGDEELKKAHYAQVGESKLRKQLDSEKNLQELDTKYVGSVGSREDIYGENASSGSNSGSDSELEDDESDAPANDLQSNDESESVESESEESDHESGSESDNGEVLRKIVEKETRQAMNRISDLTKRDASKGYSILSQNKFFENILDTRIKLQKAMNSANVLPVTKASWKLELKEDSENKKLLEENLSMVENLLNRVINFRIDIQAKEGISTDSKLETSKKRDITDLNESTDALDKDLKKYRTAVLQKWSAKVSSASGSSAMKSSKFKAVNQSADAQVENQLADTPRLIKRTCLNRRNVLPINFTEDMEQGRLTKFESTSNTGENNDEDENADIPKNYDPRRKDNNAIDISTNPYIFDDGDFYRVLLNDLIDKKTSSANLGVTSSATNSAIIVSKSNYKLKKNVDTKASKGRKLNYSIQEPIANYEAPVSSGYKWSDEQIDEFFAGLLGQKINFNEDSEQDSESDVGDEEEAIKNDDIQIFA</sequence>
<dbReference type="PANTHER" id="PTHR15565">
    <property type="entry name" value="AATF PROTEIN APOPTOSIS ANTAGONIZING TRANSCRIPTION FACTOR"/>
    <property type="match status" value="1"/>
</dbReference>
<keyword evidence="3" id="KW-0175">Coiled coil</keyword>
<name>A0A0W0C7I4_CANGB</name>
<evidence type="ECO:0000256" key="4">
    <source>
        <dbReference type="SAM" id="MobiDB-lite"/>
    </source>
</evidence>
<protein>
    <recommendedName>
        <fullName evidence="2">Protein BFR2</fullName>
    </recommendedName>
</protein>
<feature type="compositionally biased region" description="Basic and acidic residues" evidence="4">
    <location>
        <begin position="376"/>
        <end position="385"/>
    </location>
</feature>
<dbReference type="VEuPathDB" id="FungiDB:GW608_H01199"/>
<dbReference type="Pfam" id="PF13339">
    <property type="entry name" value="AATF-Che1"/>
    <property type="match status" value="1"/>
</dbReference>
<dbReference type="GO" id="GO:0000462">
    <property type="term" value="P:maturation of SSU-rRNA from tricistronic rRNA transcript (SSU-rRNA, 5.8S rRNA, LSU-rRNA)"/>
    <property type="evidence" value="ECO:0007669"/>
    <property type="project" value="EnsemblFungi"/>
</dbReference>
<dbReference type="InterPro" id="IPR012617">
    <property type="entry name" value="AATF_C"/>
</dbReference>
<feature type="region of interest" description="Disordered" evidence="4">
    <location>
        <begin position="496"/>
        <end position="522"/>
    </location>
</feature>
<feature type="domain" description="Apoptosis-antagonizing transcription factor C-terminal" evidence="5">
    <location>
        <begin position="403"/>
        <end position="488"/>
    </location>
</feature>
<dbReference type="VEuPathDB" id="FungiDB:CAGL0H01419g"/>
<dbReference type="EMBL" id="LLZZ01000149">
    <property type="protein sequence ID" value="KTA98992.1"/>
    <property type="molecule type" value="Genomic_DNA"/>
</dbReference>
<organism evidence="7 8">
    <name type="scientific">Candida glabrata</name>
    <name type="common">Yeast</name>
    <name type="synonym">Torulopsis glabrata</name>
    <dbReference type="NCBI Taxonomy" id="5478"/>
    <lineage>
        <taxon>Eukaryota</taxon>
        <taxon>Fungi</taxon>
        <taxon>Dikarya</taxon>
        <taxon>Ascomycota</taxon>
        <taxon>Saccharomycotina</taxon>
        <taxon>Saccharomycetes</taxon>
        <taxon>Saccharomycetales</taxon>
        <taxon>Saccharomycetaceae</taxon>
        <taxon>Nakaseomyces</taxon>
    </lineage>
</organism>
<dbReference type="Pfam" id="PF08164">
    <property type="entry name" value="TRAUB"/>
    <property type="match status" value="1"/>
</dbReference>
<evidence type="ECO:0000256" key="3">
    <source>
        <dbReference type="SAM" id="Coils"/>
    </source>
</evidence>
<dbReference type="InterPro" id="IPR039223">
    <property type="entry name" value="AATF/Bfr2"/>
</dbReference>
<dbReference type="AlphaFoldDB" id="A0A0W0C7I4"/>
<dbReference type="VEuPathDB" id="FungiDB:B1J91_H01419g"/>
<dbReference type="VEuPathDB" id="FungiDB:GWK60_H01199"/>
<accession>A0A0W0C7I4</accession>
<evidence type="ECO:0000259" key="6">
    <source>
        <dbReference type="Pfam" id="PF13339"/>
    </source>
</evidence>
<feature type="compositionally biased region" description="Basic and acidic residues" evidence="4">
    <location>
        <begin position="58"/>
        <end position="75"/>
    </location>
</feature>
<dbReference type="Proteomes" id="UP000054886">
    <property type="component" value="Unassembled WGS sequence"/>
</dbReference>